<comment type="similarity">
    <text evidence="3">Belongs to the FliG family.</text>
</comment>
<dbReference type="InterPro" id="IPR028263">
    <property type="entry name" value="FliG_N"/>
</dbReference>
<comment type="function">
    <text evidence="10">FliG is one of three proteins (FliG, FliN, FliM) that forms the rotor-mounted switch complex (C ring), located at the base of the basal body. This complex interacts with the CheY and CheZ chemotaxis proteins, in addition to contacting components of the motor that determine the direction of flagellar rotation.</text>
</comment>
<accession>A0A0B2BXX3</accession>
<dbReference type="GO" id="GO:0003774">
    <property type="term" value="F:cytoskeletal motor activity"/>
    <property type="evidence" value="ECO:0007669"/>
    <property type="project" value="InterPro"/>
</dbReference>
<evidence type="ECO:0000256" key="9">
    <source>
        <dbReference type="ARBA" id="ARBA00023143"/>
    </source>
</evidence>
<keyword evidence="14" id="KW-0969">Cilium</keyword>
<keyword evidence="8" id="KW-0472">Membrane</keyword>
<dbReference type="STRING" id="1572751.PK98_07320"/>
<dbReference type="GO" id="GO:0071973">
    <property type="term" value="P:bacterial-type flagellum-dependent cell motility"/>
    <property type="evidence" value="ECO:0007669"/>
    <property type="project" value="InterPro"/>
</dbReference>
<dbReference type="PRINTS" id="PR00954">
    <property type="entry name" value="FLGMOTORFLIG"/>
</dbReference>
<dbReference type="InterPro" id="IPR000090">
    <property type="entry name" value="Flg_Motor_Flig"/>
</dbReference>
<evidence type="ECO:0000256" key="3">
    <source>
        <dbReference type="ARBA" id="ARBA00010299"/>
    </source>
</evidence>
<evidence type="ECO:0000259" key="12">
    <source>
        <dbReference type="Pfam" id="PF14841"/>
    </source>
</evidence>
<dbReference type="OrthoDB" id="9780302at2"/>
<keyword evidence="6" id="KW-0145">Chemotaxis</keyword>
<keyword evidence="9" id="KW-0975">Bacterial flagellum</keyword>
<dbReference type="InterPro" id="IPR023087">
    <property type="entry name" value="Flg_Motor_Flig_C"/>
</dbReference>
<evidence type="ECO:0000256" key="10">
    <source>
        <dbReference type="ARBA" id="ARBA00025598"/>
    </source>
</evidence>
<dbReference type="Pfam" id="PF14841">
    <property type="entry name" value="FliG_M"/>
    <property type="match status" value="1"/>
</dbReference>
<evidence type="ECO:0000313" key="15">
    <source>
        <dbReference type="Proteomes" id="UP000030988"/>
    </source>
</evidence>
<keyword evidence="7" id="KW-0283">Flagellar rotation</keyword>
<dbReference type="GO" id="GO:0005886">
    <property type="term" value="C:plasma membrane"/>
    <property type="evidence" value="ECO:0007669"/>
    <property type="project" value="UniProtKB-SubCell"/>
</dbReference>
<feature type="domain" description="Flagellar motor switch protein FliG N-terminal" evidence="13">
    <location>
        <begin position="11"/>
        <end position="104"/>
    </location>
</feature>
<comment type="subcellular location">
    <subcellularLocation>
        <location evidence="1">Bacterial flagellum basal body</location>
    </subcellularLocation>
    <subcellularLocation>
        <location evidence="2">Cell membrane</location>
        <topology evidence="2">Peripheral membrane protein</topology>
        <orientation evidence="2">Cytoplasmic side</orientation>
    </subcellularLocation>
</comment>
<evidence type="ECO:0000256" key="4">
    <source>
        <dbReference type="ARBA" id="ARBA00021870"/>
    </source>
</evidence>
<keyword evidence="14" id="KW-0966">Cell projection</keyword>
<proteinExistence type="inferred from homology"/>
<dbReference type="SUPFAM" id="SSF48029">
    <property type="entry name" value="FliG"/>
    <property type="match status" value="2"/>
</dbReference>
<evidence type="ECO:0000256" key="1">
    <source>
        <dbReference type="ARBA" id="ARBA00004117"/>
    </source>
</evidence>
<name>A0A0B2BXX3_9SPHN</name>
<dbReference type="EMBL" id="JTDN01000001">
    <property type="protein sequence ID" value="KHL26274.1"/>
    <property type="molecule type" value="Genomic_DNA"/>
</dbReference>
<reference evidence="14 15" key="1">
    <citation type="submission" date="2014-11" db="EMBL/GenBank/DDBJ databases">
        <title>Draft genome sequence of Kirrobacter mercurialis.</title>
        <authorList>
            <person name="Coil D.A."/>
            <person name="Eisen J.A."/>
        </authorList>
    </citation>
    <scope>NUCLEOTIDE SEQUENCE [LARGE SCALE GENOMIC DNA]</scope>
    <source>
        <strain evidence="14 15">Coronado</strain>
    </source>
</reference>
<dbReference type="Gene3D" id="1.10.220.30">
    <property type="match status" value="3"/>
</dbReference>
<dbReference type="GO" id="GO:0006935">
    <property type="term" value="P:chemotaxis"/>
    <property type="evidence" value="ECO:0007669"/>
    <property type="project" value="UniProtKB-KW"/>
</dbReference>
<organism evidence="14 15">
    <name type="scientific">Croceibacterium mercuriale</name>
    <dbReference type="NCBI Taxonomy" id="1572751"/>
    <lineage>
        <taxon>Bacteria</taxon>
        <taxon>Pseudomonadati</taxon>
        <taxon>Pseudomonadota</taxon>
        <taxon>Alphaproteobacteria</taxon>
        <taxon>Sphingomonadales</taxon>
        <taxon>Erythrobacteraceae</taxon>
        <taxon>Croceibacterium</taxon>
    </lineage>
</organism>
<evidence type="ECO:0000256" key="8">
    <source>
        <dbReference type="ARBA" id="ARBA00023136"/>
    </source>
</evidence>
<sequence>MSEVMEPALASGADQAAVMVMLLSEEDATGLIGRLSQNELRTLGGRMLELGEIGPDAIVDAIGAFAIQAGQQGIPAWNRVADVRQLLTGALGDLRAGSLMRQVAPDALPPPTPALEIARWLEPDVLVPLIVEEPPQVIAVLLVQLDAPVAAKVLAELPDTLQVAVVHRIARLGNVPAPAIQLLEETLSIRLERIHGVPAHRMGGVRDAAGIINSAARSLERRVMPGITKVDKQLAKDLENELFRFEHLFVLDAKMMGTLLREVESEVLIDALKGLEEGQRDVFFAAMSSRAADGVRDEIEERGRLKKADVEEAQKKIIATAKRLAADGTIVLGDGEEDYV</sequence>
<evidence type="ECO:0000259" key="11">
    <source>
        <dbReference type="Pfam" id="PF01706"/>
    </source>
</evidence>
<evidence type="ECO:0000256" key="7">
    <source>
        <dbReference type="ARBA" id="ARBA00022779"/>
    </source>
</evidence>
<protein>
    <recommendedName>
        <fullName evidence="4">Flagellar motor switch protein FliG</fullName>
    </recommendedName>
</protein>
<dbReference type="PANTHER" id="PTHR30534">
    <property type="entry name" value="FLAGELLAR MOTOR SWITCH PROTEIN FLIG"/>
    <property type="match status" value="1"/>
</dbReference>
<dbReference type="Proteomes" id="UP000030988">
    <property type="component" value="Unassembled WGS sequence"/>
</dbReference>
<gene>
    <name evidence="14" type="ORF">PK98_07320</name>
</gene>
<dbReference type="RefSeq" id="WP_039095407.1">
    <property type="nucleotide sequence ID" value="NZ_JTDN01000001.1"/>
</dbReference>
<evidence type="ECO:0000256" key="2">
    <source>
        <dbReference type="ARBA" id="ARBA00004413"/>
    </source>
</evidence>
<dbReference type="Pfam" id="PF01706">
    <property type="entry name" value="FliG_C"/>
    <property type="match status" value="1"/>
</dbReference>
<feature type="domain" description="Flagellar motor switch protein FliG middle" evidence="12">
    <location>
        <begin position="123"/>
        <end position="194"/>
    </location>
</feature>
<keyword evidence="14" id="KW-0282">Flagellum</keyword>
<keyword evidence="5" id="KW-1003">Cell membrane</keyword>
<evidence type="ECO:0000313" key="14">
    <source>
        <dbReference type="EMBL" id="KHL26274.1"/>
    </source>
</evidence>
<dbReference type="AlphaFoldDB" id="A0A0B2BXX3"/>
<dbReference type="Pfam" id="PF14842">
    <property type="entry name" value="FliG_N"/>
    <property type="match status" value="1"/>
</dbReference>
<evidence type="ECO:0000259" key="13">
    <source>
        <dbReference type="Pfam" id="PF14842"/>
    </source>
</evidence>
<dbReference type="InterPro" id="IPR011002">
    <property type="entry name" value="FliG_a-hlx"/>
</dbReference>
<dbReference type="PANTHER" id="PTHR30534:SF0">
    <property type="entry name" value="FLAGELLAR MOTOR SWITCH PROTEIN FLIG"/>
    <property type="match status" value="1"/>
</dbReference>
<evidence type="ECO:0000256" key="6">
    <source>
        <dbReference type="ARBA" id="ARBA00022500"/>
    </source>
</evidence>
<dbReference type="GO" id="GO:0009425">
    <property type="term" value="C:bacterial-type flagellum basal body"/>
    <property type="evidence" value="ECO:0007669"/>
    <property type="project" value="UniProtKB-SubCell"/>
</dbReference>
<evidence type="ECO:0000256" key="5">
    <source>
        <dbReference type="ARBA" id="ARBA00022475"/>
    </source>
</evidence>
<keyword evidence="15" id="KW-1185">Reference proteome</keyword>
<comment type="caution">
    <text evidence="14">The sequence shown here is derived from an EMBL/GenBank/DDBJ whole genome shotgun (WGS) entry which is preliminary data.</text>
</comment>
<feature type="domain" description="Flagellar motor switch protein FliG C-terminal" evidence="11">
    <location>
        <begin position="227"/>
        <end position="332"/>
    </location>
</feature>
<dbReference type="InterPro" id="IPR032779">
    <property type="entry name" value="FliG_M"/>
</dbReference>